<protein>
    <submittedName>
        <fullName evidence="1">Uncharacterized protein</fullName>
    </submittedName>
</protein>
<reference evidence="1 2" key="1">
    <citation type="submission" date="2021-06" db="EMBL/GenBank/DDBJ databases">
        <authorList>
            <person name="Palmer J.M."/>
        </authorList>
    </citation>
    <scope>NUCLEOTIDE SEQUENCE [LARGE SCALE GENOMIC DNA]</scope>
    <source>
        <strain evidence="2">if_2019</strain>
        <tissue evidence="1">Muscle</tissue>
    </source>
</reference>
<gene>
    <name evidence="1" type="ORF">ILYODFUR_017231</name>
</gene>
<evidence type="ECO:0000313" key="1">
    <source>
        <dbReference type="EMBL" id="MEQ2232998.1"/>
    </source>
</evidence>
<sequence length="205" mass="22784">MDIKLASEVHMSVIKLSVFASASSRLRVCLKTWSNDAGNATSEKYLRLGTLYYGLKKCCIKFLKPQSSTTENGWSSNAMNSVSFLVITCLFSLLVRANNGPLTDSLCMCRHDLVGGSVSQPSFMAEQKGDCRCFQTLLEVDKIGFTCRYRPIADHLKIMRMGPIYRCTPSLYSADLSSLSCFAKSSILKPNNMSSKMHSLLRLSF</sequence>
<proteinExistence type="predicted"/>
<accession>A0ABV0TJD1</accession>
<comment type="caution">
    <text evidence="1">The sequence shown here is derived from an EMBL/GenBank/DDBJ whole genome shotgun (WGS) entry which is preliminary data.</text>
</comment>
<evidence type="ECO:0000313" key="2">
    <source>
        <dbReference type="Proteomes" id="UP001482620"/>
    </source>
</evidence>
<dbReference type="EMBL" id="JAHRIQ010036363">
    <property type="protein sequence ID" value="MEQ2232998.1"/>
    <property type="molecule type" value="Genomic_DNA"/>
</dbReference>
<dbReference type="Proteomes" id="UP001482620">
    <property type="component" value="Unassembled WGS sequence"/>
</dbReference>
<name>A0ABV0TJD1_9TELE</name>
<organism evidence="1 2">
    <name type="scientific">Ilyodon furcidens</name>
    <name type="common">goldbreast splitfin</name>
    <dbReference type="NCBI Taxonomy" id="33524"/>
    <lineage>
        <taxon>Eukaryota</taxon>
        <taxon>Metazoa</taxon>
        <taxon>Chordata</taxon>
        <taxon>Craniata</taxon>
        <taxon>Vertebrata</taxon>
        <taxon>Euteleostomi</taxon>
        <taxon>Actinopterygii</taxon>
        <taxon>Neopterygii</taxon>
        <taxon>Teleostei</taxon>
        <taxon>Neoteleostei</taxon>
        <taxon>Acanthomorphata</taxon>
        <taxon>Ovalentaria</taxon>
        <taxon>Atherinomorphae</taxon>
        <taxon>Cyprinodontiformes</taxon>
        <taxon>Goodeidae</taxon>
        <taxon>Ilyodon</taxon>
    </lineage>
</organism>
<keyword evidence="2" id="KW-1185">Reference proteome</keyword>